<evidence type="ECO:0000313" key="1">
    <source>
        <dbReference type="EMBL" id="KAH3848349.1"/>
    </source>
</evidence>
<dbReference type="Proteomes" id="UP000828390">
    <property type="component" value="Unassembled WGS sequence"/>
</dbReference>
<reference evidence="1" key="1">
    <citation type="journal article" date="2019" name="bioRxiv">
        <title>The Genome of the Zebra Mussel, Dreissena polymorpha: A Resource for Invasive Species Research.</title>
        <authorList>
            <person name="McCartney M.A."/>
            <person name="Auch B."/>
            <person name="Kono T."/>
            <person name="Mallez S."/>
            <person name="Zhang Y."/>
            <person name="Obille A."/>
            <person name="Becker A."/>
            <person name="Abrahante J.E."/>
            <person name="Garbe J."/>
            <person name="Badalamenti J.P."/>
            <person name="Herman A."/>
            <person name="Mangelson H."/>
            <person name="Liachko I."/>
            <person name="Sullivan S."/>
            <person name="Sone E.D."/>
            <person name="Koren S."/>
            <person name="Silverstein K.A.T."/>
            <person name="Beckman K.B."/>
            <person name="Gohl D.M."/>
        </authorList>
    </citation>
    <scope>NUCLEOTIDE SEQUENCE</scope>
    <source>
        <strain evidence="1">Duluth1</strain>
        <tissue evidence="1">Whole animal</tissue>
    </source>
</reference>
<evidence type="ECO:0000313" key="2">
    <source>
        <dbReference type="Proteomes" id="UP000828390"/>
    </source>
</evidence>
<protein>
    <submittedName>
        <fullName evidence="1">Uncharacterized protein</fullName>
    </submittedName>
</protein>
<gene>
    <name evidence="1" type="ORF">DPMN_090709</name>
</gene>
<accession>A0A9D4KZ51</accession>
<dbReference type="AlphaFoldDB" id="A0A9D4KZ51"/>
<organism evidence="1 2">
    <name type="scientific">Dreissena polymorpha</name>
    <name type="common">Zebra mussel</name>
    <name type="synonym">Mytilus polymorpha</name>
    <dbReference type="NCBI Taxonomy" id="45954"/>
    <lineage>
        <taxon>Eukaryota</taxon>
        <taxon>Metazoa</taxon>
        <taxon>Spiralia</taxon>
        <taxon>Lophotrochozoa</taxon>
        <taxon>Mollusca</taxon>
        <taxon>Bivalvia</taxon>
        <taxon>Autobranchia</taxon>
        <taxon>Heteroconchia</taxon>
        <taxon>Euheterodonta</taxon>
        <taxon>Imparidentia</taxon>
        <taxon>Neoheterodontei</taxon>
        <taxon>Myida</taxon>
        <taxon>Dreissenoidea</taxon>
        <taxon>Dreissenidae</taxon>
        <taxon>Dreissena</taxon>
    </lineage>
</organism>
<reference evidence="1" key="2">
    <citation type="submission" date="2020-11" db="EMBL/GenBank/DDBJ databases">
        <authorList>
            <person name="McCartney M.A."/>
            <person name="Auch B."/>
            <person name="Kono T."/>
            <person name="Mallez S."/>
            <person name="Becker A."/>
            <person name="Gohl D.M."/>
            <person name="Silverstein K.A.T."/>
            <person name="Koren S."/>
            <person name="Bechman K.B."/>
            <person name="Herman A."/>
            <person name="Abrahante J.E."/>
            <person name="Garbe J."/>
        </authorList>
    </citation>
    <scope>NUCLEOTIDE SEQUENCE</scope>
    <source>
        <strain evidence="1">Duluth1</strain>
        <tissue evidence="1">Whole animal</tissue>
    </source>
</reference>
<sequence>MVVVVVTRMMVVTKEALGVTKEEVGEVTRVRVEAPGVAGVVGEEGAEEGVAVEDTETDNAHNRTVTNYCWKCDIPN</sequence>
<name>A0A9D4KZ51_DREPO</name>
<comment type="caution">
    <text evidence="1">The sequence shown here is derived from an EMBL/GenBank/DDBJ whole genome shotgun (WGS) entry which is preliminary data.</text>
</comment>
<proteinExistence type="predicted"/>
<dbReference type="EMBL" id="JAIWYP010000003">
    <property type="protein sequence ID" value="KAH3848349.1"/>
    <property type="molecule type" value="Genomic_DNA"/>
</dbReference>
<keyword evidence="2" id="KW-1185">Reference proteome</keyword>